<keyword evidence="3" id="KW-1185">Reference proteome</keyword>
<reference evidence="3" key="2">
    <citation type="submission" date="2013-04" db="EMBL/GenBank/DDBJ databases">
        <title>Bisphenol A degrading Sphingobium sp. strain BiD32.</title>
        <authorList>
            <person name="Nielsen J.L."/>
            <person name="Zhou N.A."/>
            <person name="Kjeldal H."/>
        </authorList>
    </citation>
    <scope>NUCLEOTIDE SEQUENCE [LARGE SCALE GENOMIC DNA]</scope>
    <source>
        <strain evidence="3">BiD32</strain>
    </source>
</reference>
<dbReference type="PROSITE" id="PS51819">
    <property type="entry name" value="VOC"/>
    <property type="match status" value="1"/>
</dbReference>
<feature type="domain" description="VOC" evidence="1">
    <location>
        <begin position="32"/>
        <end position="151"/>
    </location>
</feature>
<comment type="caution">
    <text evidence="2">The sequence shown here is derived from an EMBL/GenBank/DDBJ whole genome shotgun (WGS) entry which is preliminary data.</text>
</comment>
<sequence length="156" mass="17331">MRFLCLIVTDCRRHAILPVDVKEGEHVMPVLGMGGLFFRARDPDALNAWYRNHLGVGAGCVSDPDARPDEWTWRTLGGPMVFSAFKADSDYFAADKAFMINLRVSDLDSLLTGLRDADIAVITNPEWDHPDVGRFARIHDPEGNAIELWEPPAPAA</sequence>
<protein>
    <submittedName>
        <fullName evidence="2">Glyoxalase family protein</fullName>
    </submittedName>
</protein>
<dbReference type="EMBL" id="CAVK010000134">
    <property type="protein sequence ID" value="CCW18379.1"/>
    <property type="molecule type" value="Genomic_DNA"/>
</dbReference>
<evidence type="ECO:0000259" key="1">
    <source>
        <dbReference type="PROSITE" id="PS51819"/>
    </source>
</evidence>
<dbReference type="Pfam" id="PF00903">
    <property type="entry name" value="Glyoxalase"/>
    <property type="match status" value="1"/>
</dbReference>
<dbReference type="SUPFAM" id="SSF54593">
    <property type="entry name" value="Glyoxalase/Bleomycin resistance protein/Dihydroxybiphenyl dioxygenase"/>
    <property type="match status" value="1"/>
</dbReference>
<dbReference type="Proteomes" id="UP000013201">
    <property type="component" value="Unassembled WGS sequence"/>
</dbReference>
<dbReference type="Gene3D" id="3.10.180.10">
    <property type="entry name" value="2,3-Dihydroxybiphenyl 1,2-Dioxygenase, domain 1"/>
    <property type="match status" value="1"/>
</dbReference>
<accession>N1MNS1</accession>
<name>N1MNS1_9SPHN</name>
<dbReference type="InterPro" id="IPR037523">
    <property type="entry name" value="VOC_core"/>
</dbReference>
<dbReference type="InterPro" id="IPR029068">
    <property type="entry name" value="Glyas_Bleomycin-R_OHBP_Dase"/>
</dbReference>
<organism evidence="2 3">
    <name type="scientific">Sphingobium indicum BiD32</name>
    <dbReference type="NCBI Taxonomy" id="1301087"/>
    <lineage>
        <taxon>Bacteria</taxon>
        <taxon>Pseudomonadati</taxon>
        <taxon>Pseudomonadota</taxon>
        <taxon>Alphaproteobacteria</taxon>
        <taxon>Sphingomonadales</taxon>
        <taxon>Sphingomonadaceae</taxon>
        <taxon>Sphingobium</taxon>
    </lineage>
</organism>
<evidence type="ECO:0000313" key="3">
    <source>
        <dbReference type="Proteomes" id="UP000013201"/>
    </source>
</evidence>
<dbReference type="CDD" id="cd06587">
    <property type="entry name" value="VOC"/>
    <property type="match status" value="1"/>
</dbReference>
<reference evidence="2 3" key="1">
    <citation type="submission" date="2013-03" db="EMBL/GenBank/DDBJ databases">
        <authorList>
            <person name="Le V."/>
        </authorList>
    </citation>
    <scope>NUCLEOTIDE SEQUENCE [LARGE SCALE GENOMIC DNA]</scope>
    <source>
        <strain evidence="2 3">BiD32</strain>
    </source>
</reference>
<gene>
    <name evidence="2" type="ORF">EBBID32_27310</name>
</gene>
<evidence type="ECO:0000313" key="2">
    <source>
        <dbReference type="EMBL" id="CCW18379.1"/>
    </source>
</evidence>
<proteinExistence type="predicted"/>
<dbReference type="InterPro" id="IPR004360">
    <property type="entry name" value="Glyas_Fos-R_dOase_dom"/>
</dbReference>
<dbReference type="AlphaFoldDB" id="N1MNS1"/>